<comment type="caution">
    <text evidence="2">The sequence shown here is derived from an EMBL/GenBank/DDBJ whole genome shotgun (WGS) entry which is preliminary data.</text>
</comment>
<dbReference type="Proteomes" id="UP000608345">
    <property type="component" value="Unassembled WGS sequence"/>
</dbReference>
<name>A0A918JGC9_9BURK</name>
<dbReference type="AlphaFoldDB" id="A0A918JGC9"/>
<dbReference type="EMBL" id="BMYS01000001">
    <property type="protein sequence ID" value="GGW76226.1"/>
    <property type="molecule type" value="Genomic_DNA"/>
</dbReference>
<feature type="coiled-coil region" evidence="1">
    <location>
        <begin position="127"/>
        <end position="154"/>
    </location>
</feature>
<evidence type="ECO:0000313" key="3">
    <source>
        <dbReference type="Proteomes" id="UP000608345"/>
    </source>
</evidence>
<organism evidence="2 3">
    <name type="scientific">Advenella faeciporci</name>
    <dbReference type="NCBI Taxonomy" id="797535"/>
    <lineage>
        <taxon>Bacteria</taxon>
        <taxon>Pseudomonadati</taxon>
        <taxon>Pseudomonadota</taxon>
        <taxon>Betaproteobacteria</taxon>
        <taxon>Burkholderiales</taxon>
        <taxon>Alcaligenaceae</taxon>
    </lineage>
</organism>
<keyword evidence="3" id="KW-1185">Reference proteome</keyword>
<sequence>MSAAIIKLENTPATEWPEPLPLAGNTYEPEAYPLDALPQSIKAAVLDVEQATQAPLPMIATSALTALSLAGQAHVNVARNKHLTGPVSLFGLALAESGERKSTVDGYFTRAVREYEAEQAEALKPDIDNYQADLMAWEAKKAGLREAIKQASKTGKPTEGYEASLRRLEGDKPEAPKVPELIHGDCTPEALTFALATKWPSGGVISSEAGTVFGSHGMGSDSVMRNLAALNVLWDGGTHKVGRRTTESYTTRNARLTVSLQVQLPVLVGYMQKAGELARGSGFLARFLVAWPESTQGTRQYQEPDANMAGLAGFNARLTQLLNTPVQFDEADQGLAPVMLEFSPEAKEIWVSVYNAIESELAPLKSLADVKDVASKTGDNAARIAALFHLFEAGTTGTISGEIMKSACTIAMWHLSESRRLLNELQQAPEISLAARLDAWLIERCNEMGTNQISTRDVLQYFPSSRLRKIGDLLPVLNELTDTDRASLTSEGRKKLIVVNPKLLKGGESWA</sequence>
<accession>A0A918JGC9</accession>
<evidence type="ECO:0008006" key="4">
    <source>
        <dbReference type="Google" id="ProtNLM"/>
    </source>
</evidence>
<keyword evidence="1" id="KW-0175">Coiled coil</keyword>
<protein>
    <recommendedName>
        <fullName evidence="4">DUF3987 domain-containing protein</fullName>
    </recommendedName>
</protein>
<evidence type="ECO:0000313" key="2">
    <source>
        <dbReference type="EMBL" id="GGW76226.1"/>
    </source>
</evidence>
<reference evidence="2" key="1">
    <citation type="journal article" date="2014" name="Int. J. Syst. Evol. Microbiol.">
        <title>Complete genome sequence of Corynebacterium casei LMG S-19264T (=DSM 44701T), isolated from a smear-ripened cheese.</title>
        <authorList>
            <consortium name="US DOE Joint Genome Institute (JGI-PGF)"/>
            <person name="Walter F."/>
            <person name="Albersmeier A."/>
            <person name="Kalinowski J."/>
            <person name="Ruckert C."/>
        </authorList>
    </citation>
    <scope>NUCLEOTIDE SEQUENCE</scope>
    <source>
        <strain evidence="2">KCTC 23732</strain>
    </source>
</reference>
<dbReference type="InterPro" id="IPR025048">
    <property type="entry name" value="DUF3987"/>
</dbReference>
<dbReference type="RefSeq" id="WP_189383599.1">
    <property type="nucleotide sequence ID" value="NZ_BAABFY010000002.1"/>
</dbReference>
<gene>
    <name evidence="2" type="primary">yfjI</name>
    <name evidence="2" type="ORF">GCM10011450_02290</name>
</gene>
<dbReference type="Pfam" id="PF13148">
    <property type="entry name" value="DUF3987"/>
    <property type="match status" value="1"/>
</dbReference>
<proteinExistence type="predicted"/>
<evidence type="ECO:0000256" key="1">
    <source>
        <dbReference type="SAM" id="Coils"/>
    </source>
</evidence>
<reference evidence="2" key="2">
    <citation type="submission" date="2020-09" db="EMBL/GenBank/DDBJ databases">
        <authorList>
            <person name="Sun Q."/>
            <person name="Kim S."/>
        </authorList>
    </citation>
    <scope>NUCLEOTIDE SEQUENCE</scope>
    <source>
        <strain evidence="2">KCTC 23732</strain>
    </source>
</reference>